<dbReference type="GO" id="GO:0005737">
    <property type="term" value="C:cytoplasm"/>
    <property type="evidence" value="ECO:0007669"/>
    <property type="project" value="UniProtKB-SubCell"/>
</dbReference>
<dbReference type="GO" id="GO:0046872">
    <property type="term" value="F:metal ion binding"/>
    <property type="evidence" value="ECO:0007669"/>
    <property type="project" value="UniProtKB-KW"/>
</dbReference>
<dbReference type="GO" id="GO:0042274">
    <property type="term" value="P:ribosomal small subunit biogenesis"/>
    <property type="evidence" value="ECO:0007669"/>
    <property type="project" value="UniProtKB-UniRule"/>
</dbReference>
<evidence type="ECO:0000256" key="10">
    <source>
        <dbReference type="HAMAP-Rule" id="MF_01820"/>
    </source>
</evidence>
<keyword evidence="3 10" id="KW-0479">Metal-binding</keyword>
<name>A0A0A1GXF4_9LACO</name>
<evidence type="ECO:0000256" key="7">
    <source>
        <dbReference type="ARBA" id="ARBA00022833"/>
    </source>
</evidence>
<evidence type="ECO:0000313" key="14">
    <source>
        <dbReference type="Proteomes" id="UP000031620"/>
    </source>
</evidence>
<dbReference type="PANTHER" id="PTHR32120">
    <property type="entry name" value="SMALL RIBOSOMAL SUBUNIT BIOGENESIS GTPASE RSGA"/>
    <property type="match status" value="1"/>
</dbReference>
<dbReference type="STRING" id="1291742.LOOC260_110350"/>
<organism evidence="13 14">
    <name type="scientific">Paucilactobacillus hokkaidonensis JCM 18461</name>
    <dbReference type="NCBI Taxonomy" id="1291742"/>
    <lineage>
        <taxon>Bacteria</taxon>
        <taxon>Bacillati</taxon>
        <taxon>Bacillota</taxon>
        <taxon>Bacilli</taxon>
        <taxon>Lactobacillales</taxon>
        <taxon>Lactobacillaceae</taxon>
        <taxon>Paucilactobacillus</taxon>
    </lineage>
</organism>
<reference evidence="13 14" key="1">
    <citation type="submission" date="2014-11" db="EMBL/GenBank/DDBJ databases">
        <title>Complete genome sequence and analysis of Lactobacillus hokkaidonensis LOOC260T.</title>
        <authorList>
            <person name="Tanizawa Y."/>
            <person name="Tohno M."/>
            <person name="Kaminuma E."/>
            <person name="Nakamura Y."/>
            <person name="Arita M."/>
        </authorList>
    </citation>
    <scope>NUCLEOTIDE SEQUENCE [LARGE SCALE GENOMIC DNA]</scope>
    <source>
        <strain evidence="13 14">LOOC260</strain>
    </source>
</reference>
<dbReference type="EC" id="3.6.1.-" evidence="10"/>
<evidence type="ECO:0000313" key="13">
    <source>
        <dbReference type="EMBL" id="BAP85574.1"/>
    </source>
</evidence>
<evidence type="ECO:0000256" key="8">
    <source>
        <dbReference type="ARBA" id="ARBA00022884"/>
    </source>
</evidence>
<keyword evidence="7 10" id="KW-0862">Zinc</keyword>
<dbReference type="CDD" id="cd01854">
    <property type="entry name" value="YjeQ_EngC"/>
    <property type="match status" value="1"/>
</dbReference>
<feature type="binding site" evidence="10">
    <location>
        <position position="253"/>
    </location>
    <ligand>
        <name>Zn(2+)</name>
        <dbReference type="ChEBI" id="CHEBI:29105"/>
    </ligand>
</feature>
<dbReference type="InterPro" id="IPR030378">
    <property type="entry name" value="G_CP_dom"/>
</dbReference>
<evidence type="ECO:0000256" key="4">
    <source>
        <dbReference type="ARBA" id="ARBA00022730"/>
    </source>
</evidence>
<gene>
    <name evidence="10" type="primary">rsgA</name>
    <name evidence="13" type="ORF">LOOC260_110350</name>
</gene>
<dbReference type="InterPro" id="IPR004881">
    <property type="entry name" value="Ribosome_biogen_GTPase_RsgA"/>
</dbReference>
<feature type="binding site" evidence="10">
    <location>
        <begin position="167"/>
        <end position="175"/>
    </location>
    <ligand>
        <name>GTP</name>
        <dbReference type="ChEBI" id="CHEBI:37565"/>
    </ligand>
</feature>
<comment type="cofactor">
    <cofactor evidence="10">
        <name>Zn(2+)</name>
        <dbReference type="ChEBI" id="CHEBI:29105"/>
    </cofactor>
    <text evidence="10">Binds 1 zinc ion per subunit.</text>
</comment>
<dbReference type="Gene3D" id="3.40.50.300">
    <property type="entry name" value="P-loop containing nucleotide triphosphate hydrolases"/>
    <property type="match status" value="1"/>
</dbReference>
<keyword evidence="9 10" id="KW-0342">GTP-binding</keyword>
<dbReference type="PROSITE" id="PS50936">
    <property type="entry name" value="ENGC_GTPASE"/>
    <property type="match status" value="1"/>
</dbReference>
<evidence type="ECO:0000259" key="11">
    <source>
        <dbReference type="PROSITE" id="PS50936"/>
    </source>
</evidence>
<dbReference type="InterPro" id="IPR010914">
    <property type="entry name" value="RsgA_GTPase_dom"/>
</dbReference>
<dbReference type="EMBL" id="AP014680">
    <property type="protein sequence ID" value="BAP85574.1"/>
    <property type="molecule type" value="Genomic_DNA"/>
</dbReference>
<dbReference type="Pfam" id="PF16745">
    <property type="entry name" value="RsgA_N"/>
    <property type="match status" value="1"/>
</dbReference>
<feature type="binding site" evidence="10">
    <location>
        <begin position="112"/>
        <end position="115"/>
    </location>
    <ligand>
        <name>GTP</name>
        <dbReference type="ChEBI" id="CHEBI:37565"/>
    </ligand>
</feature>
<dbReference type="HOGENOM" id="CLU_033617_2_1_9"/>
<evidence type="ECO:0000256" key="5">
    <source>
        <dbReference type="ARBA" id="ARBA00022741"/>
    </source>
</evidence>
<keyword evidence="5 10" id="KW-0547">Nucleotide-binding</keyword>
<dbReference type="InterPro" id="IPR027417">
    <property type="entry name" value="P-loop_NTPase"/>
</dbReference>
<evidence type="ECO:0000256" key="1">
    <source>
        <dbReference type="ARBA" id="ARBA00022490"/>
    </source>
</evidence>
<evidence type="ECO:0000256" key="6">
    <source>
        <dbReference type="ARBA" id="ARBA00022801"/>
    </source>
</evidence>
<evidence type="ECO:0000256" key="9">
    <source>
        <dbReference type="ARBA" id="ARBA00023134"/>
    </source>
</evidence>
<dbReference type="HAMAP" id="MF_01820">
    <property type="entry name" value="GTPase_RsgA"/>
    <property type="match status" value="1"/>
</dbReference>
<dbReference type="PANTHER" id="PTHR32120:SF11">
    <property type="entry name" value="SMALL RIBOSOMAL SUBUNIT BIOGENESIS GTPASE RSGA 1, MITOCHONDRIAL-RELATED"/>
    <property type="match status" value="1"/>
</dbReference>
<keyword evidence="4 10" id="KW-0699">rRNA-binding</keyword>
<dbReference type="RefSeq" id="WP_041093474.1">
    <property type="nucleotide sequence ID" value="NZ_AP014680.1"/>
</dbReference>
<dbReference type="InterPro" id="IPR031944">
    <property type="entry name" value="RsgA_N"/>
</dbReference>
<dbReference type="NCBIfam" id="TIGR00157">
    <property type="entry name" value="ribosome small subunit-dependent GTPase A"/>
    <property type="match status" value="1"/>
</dbReference>
<dbReference type="GO" id="GO:0003924">
    <property type="term" value="F:GTPase activity"/>
    <property type="evidence" value="ECO:0007669"/>
    <property type="project" value="UniProtKB-UniRule"/>
</dbReference>
<evidence type="ECO:0000256" key="2">
    <source>
        <dbReference type="ARBA" id="ARBA00022517"/>
    </source>
</evidence>
<feature type="binding site" evidence="10">
    <location>
        <position position="248"/>
    </location>
    <ligand>
        <name>Zn(2+)</name>
        <dbReference type="ChEBI" id="CHEBI:29105"/>
    </ligand>
</feature>
<evidence type="ECO:0000256" key="3">
    <source>
        <dbReference type="ARBA" id="ARBA00022723"/>
    </source>
</evidence>
<accession>A0A0A1GXF4</accession>
<dbReference type="InterPro" id="IPR012340">
    <property type="entry name" value="NA-bd_OB-fold"/>
</dbReference>
<dbReference type="Gene3D" id="2.40.50.140">
    <property type="entry name" value="Nucleic acid-binding proteins"/>
    <property type="match status" value="1"/>
</dbReference>
<comment type="similarity">
    <text evidence="10">Belongs to the TRAFAC class YlqF/YawG GTPase family. RsgA subfamily.</text>
</comment>
<comment type="subunit">
    <text evidence="10">Monomer. Associates with 30S ribosomal subunit, binds 16S rRNA.</text>
</comment>
<dbReference type="KEGG" id="lho:LOOC260_110350"/>
<dbReference type="CDD" id="cd04466">
    <property type="entry name" value="S1_YloQ_GTPase"/>
    <property type="match status" value="1"/>
</dbReference>
<dbReference type="Pfam" id="PF03193">
    <property type="entry name" value="RsgA_GTPase"/>
    <property type="match status" value="1"/>
</dbReference>
<keyword evidence="6 10" id="KW-0378">Hydrolase</keyword>
<feature type="domain" description="EngC GTPase" evidence="11">
    <location>
        <begin position="72"/>
        <end position="222"/>
    </location>
</feature>
<dbReference type="SUPFAM" id="SSF52540">
    <property type="entry name" value="P-loop containing nucleoside triphosphate hydrolases"/>
    <property type="match status" value="1"/>
</dbReference>
<feature type="domain" description="CP-type G" evidence="12">
    <location>
        <begin position="63"/>
        <end position="224"/>
    </location>
</feature>
<keyword evidence="8 10" id="KW-0694">RNA-binding</keyword>
<dbReference type="SUPFAM" id="SSF50249">
    <property type="entry name" value="Nucleic acid-binding proteins"/>
    <property type="match status" value="1"/>
</dbReference>
<keyword evidence="1 10" id="KW-0963">Cytoplasm</keyword>
<protein>
    <recommendedName>
        <fullName evidence="10">Small ribosomal subunit biogenesis GTPase RsgA</fullName>
        <ecNumber evidence="10">3.6.1.-</ecNumber>
    </recommendedName>
</protein>
<dbReference type="GO" id="GO:0019843">
    <property type="term" value="F:rRNA binding"/>
    <property type="evidence" value="ECO:0007669"/>
    <property type="project" value="UniProtKB-KW"/>
</dbReference>
<feature type="binding site" evidence="10">
    <location>
        <position position="261"/>
    </location>
    <ligand>
        <name>Zn(2+)</name>
        <dbReference type="ChEBI" id="CHEBI:29105"/>
    </ligand>
</feature>
<proteinExistence type="inferred from homology"/>
<evidence type="ECO:0000259" key="12">
    <source>
        <dbReference type="PROSITE" id="PS51721"/>
    </source>
</evidence>
<feature type="binding site" evidence="10">
    <location>
        <position position="255"/>
    </location>
    <ligand>
        <name>Zn(2+)</name>
        <dbReference type="ChEBI" id="CHEBI:29105"/>
    </ligand>
</feature>
<comment type="function">
    <text evidence="10">One of several proteins that assist in the late maturation steps of the functional core of the 30S ribosomal subunit. Helps release RbfA from mature subunits. May play a role in the assembly of ribosomal proteins into the subunit. Circularly permuted GTPase that catalyzes slow GTP hydrolysis, GTPase activity is stimulated by the 30S ribosomal subunit.</text>
</comment>
<dbReference type="AlphaFoldDB" id="A0A0A1GXF4"/>
<dbReference type="Gene3D" id="1.10.40.50">
    <property type="entry name" value="Probable gtpase engc, domain 3"/>
    <property type="match status" value="1"/>
</dbReference>
<sequence>MKKGIIQQSLSGFYDVLSENKLYRTRGRGNLRQRKIKPMVGDQVEFDSPNQKEGYLLNVLPRKNFLVRPPIANVDVAIVVTAVKEPIFSSNLLDRQLVALETQQIEPIIYFTKTDLFEQAEYEQFKLIAAGYEAIGYSVILQSEPFEKESIEMLEGLVSSKIGVVMGQTGAGKSTLLNHLAPDLNLATGVISQALQRGKHTTRKVSLLAINDSLIADTPGFSSYETFDMTVEQLPHYFPEISEIGQQCRFRGCLHLKEPECAVKEAVSNGTIMESRYKNYNQFHDLIVAQKPNYKK</sequence>
<dbReference type="Proteomes" id="UP000031620">
    <property type="component" value="Chromosome"/>
</dbReference>
<dbReference type="GO" id="GO:0005525">
    <property type="term" value="F:GTP binding"/>
    <property type="evidence" value="ECO:0007669"/>
    <property type="project" value="UniProtKB-UniRule"/>
</dbReference>
<keyword evidence="2 10" id="KW-0690">Ribosome biogenesis</keyword>
<comment type="subcellular location">
    <subcellularLocation>
        <location evidence="10">Cytoplasm</location>
    </subcellularLocation>
</comment>
<dbReference type="PROSITE" id="PS51721">
    <property type="entry name" value="G_CP"/>
    <property type="match status" value="1"/>
</dbReference>